<name>A0A2U8GJU8_9CHLO</name>
<proteinExistence type="predicted"/>
<evidence type="ECO:0000313" key="2">
    <source>
        <dbReference type="EMBL" id="AWI68919.1"/>
    </source>
</evidence>
<reference evidence="2" key="1">
    <citation type="journal article" date="2018" name="Am. J. Bot.">
        <title>Organellar phylogenomics inform systematics in the green algal family Hydrodictyaceae (Chlorophyceae) and provide clues to the complex evolutionary history of plastid genomes in the green algal tree of life.</title>
        <authorList>
            <person name="McManus H.A."/>
            <person name="Fucikova K."/>
            <person name="Lewis P.O."/>
            <person name="Lewis L.A."/>
            <person name="Karol K.G."/>
        </authorList>
    </citation>
    <scope>NUCLEOTIDE SEQUENCE</scope>
</reference>
<feature type="transmembrane region" description="Helical" evidence="1">
    <location>
        <begin position="40"/>
        <end position="59"/>
    </location>
</feature>
<dbReference type="GeneID" id="36951902"/>
<accession>A0A2U8GJU8</accession>
<evidence type="ECO:0000256" key="1">
    <source>
        <dbReference type="SAM" id="Phobius"/>
    </source>
</evidence>
<keyword evidence="1" id="KW-0472">Membrane</keyword>
<organism evidence="2">
    <name type="scientific">Pseudopediastrum sp. CL0201VA</name>
    <dbReference type="NCBI Taxonomy" id="2184484"/>
    <lineage>
        <taxon>Eukaryota</taxon>
        <taxon>Viridiplantae</taxon>
        <taxon>Chlorophyta</taxon>
        <taxon>core chlorophytes</taxon>
        <taxon>Chlorophyceae</taxon>
        <taxon>CS clade</taxon>
        <taxon>Sphaeropleales</taxon>
        <taxon>Hydrodictyaceae</taxon>
        <taxon>Pseudopediastrum</taxon>
    </lineage>
</organism>
<geneLocation type="chloroplast" evidence="2"/>
<dbReference type="AlphaFoldDB" id="A0A2U8GJU8"/>
<protein>
    <submittedName>
        <fullName evidence="2">Uncharacterized protein</fullName>
    </submittedName>
</protein>
<sequence>MYYFQDLFFVFASVWLCLSFTSPSPPFVVASLSSSLQLCQRSEVFFFVFGFVFGFGMALRHRSFGSVRQSRRAEEPKSRRSEAKPIWRLPIWRLPIWRLLIWRLLIRRLTIHFMIPKEGD</sequence>
<keyword evidence="2" id="KW-0150">Chloroplast</keyword>
<keyword evidence="2" id="KW-0934">Plastid</keyword>
<keyword evidence="1" id="KW-1133">Transmembrane helix</keyword>
<keyword evidence="1" id="KW-0812">Transmembrane</keyword>
<dbReference type="RefSeq" id="YP_009492228.1">
    <property type="nucleotide sequence ID" value="NC_037922.1"/>
</dbReference>
<dbReference type="EMBL" id="MF276985">
    <property type="protein sequence ID" value="AWI68919.1"/>
    <property type="molecule type" value="Genomic_DNA"/>
</dbReference>